<dbReference type="SMART" id="SM00421">
    <property type="entry name" value="HTH_LUXR"/>
    <property type="match status" value="1"/>
</dbReference>
<reference evidence="6" key="1">
    <citation type="submission" date="2021-01" db="EMBL/GenBank/DDBJ databases">
        <title>Genome seq and assembly of Tabrizicola sp. KVB23.</title>
        <authorList>
            <person name="Chhetri G."/>
        </authorList>
    </citation>
    <scope>NUCLEOTIDE SEQUENCE</scope>
    <source>
        <strain evidence="6">KVB23</strain>
    </source>
</reference>
<dbReference type="Pfam" id="PF00196">
    <property type="entry name" value="GerE"/>
    <property type="match status" value="1"/>
</dbReference>
<evidence type="ECO:0000259" key="5">
    <source>
        <dbReference type="SMART" id="SM00421"/>
    </source>
</evidence>
<dbReference type="SUPFAM" id="SSF46894">
    <property type="entry name" value="C-terminal effector domain of the bipartite response regulators"/>
    <property type="match status" value="1"/>
</dbReference>
<gene>
    <name evidence="6" type="ORF">JI744_13995</name>
</gene>
<dbReference type="InterPro" id="IPR000792">
    <property type="entry name" value="Tscrpt_reg_LuxR_C"/>
</dbReference>
<evidence type="ECO:0000256" key="1">
    <source>
        <dbReference type="ARBA" id="ARBA00023015"/>
    </source>
</evidence>
<dbReference type="EMBL" id="JAESVP010000007">
    <property type="protein sequence ID" value="MBL4929217.1"/>
    <property type="molecule type" value="Genomic_DNA"/>
</dbReference>
<dbReference type="InterPro" id="IPR016032">
    <property type="entry name" value="Sig_transdc_resp-reg_C-effctor"/>
</dbReference>
<dbReference type="GO" id="GO:0006355">
    <property type="term" value="P:regulation of DNA-templated transcription"/>
    <property type="evidence" value="ECO:0007669"/>
    <property type="project" value="InterPro"/>
</dbReference>
<dbReference type="PANTHER" id="PTHR44688:SF16">
    <property type="entry name" value="DNA-BINDING TRANSCRIPTIONAL ACTIVATOR DEVR_DOSR"/>
    <property type="match status" value="1"/>
</dbReference>
<evidence type="ECO:0000313" key="6">
    <source>
        <dbReference type="EMBL" id="MBL4929217.1"/>
    </source>
</evidence>
<dbReference type="Proteomes" id="UP000619033">
    <property type="component" value="Unassembled WGS sequence"/>
</dbReference>
<keyword evidence="4" id="KW-1133">Transmembrane helix</keyword>
<evidence type="ECO:0000256" key="4">
    <source>
        <dbReference type="SAM" id="Phobius"/>
    </source>
</evidence>
<feature type="domain" description="HTH luxR-type" evidence="5">
    <location>
        <begin position="66"/>
        <end position="123"/>
    </location>
</feature>
<keyword evidence="7" id="KW-1185">Reference proteome</keyword>
<name>A0A8J7MRL5_9RHOB</name>
<dbReference type="GO" id="GO:0003677">
    <property type="term" value="F:DNA binding"/>
    <property type="evidence" value="ECO:0007669"/>
    <property type="project" value="UniProtKB-KW"/>
</dbReference>
<evidence type="ECO:0000256" key="2">
    <source>
        <dbReference type="ARBA" id="ARBA00023125"/>
    </source>
</evidence>
<feature type="transmembrane region" description="Helical" evidence="4">
    <location>
        <begin position="20"/>
        <end position="39"/>
    </location>
</feature>
<proteinExistence type="predicted"/>
<keyword evidence="1" id="KW-0805">Transcription regulation</keyword>
<keyword evidence="2" id="KW-0238">DNA-binding</keyword>
<dbReference type="Gene3D" id="1.10.10.10">
    <property type="entry name" value="Winged helix-like DNA-binding domain superfamily/Winged helix DNA-binding domain"/>
    <property type="match status" value="1"/>
</dbReference>
<protein>
    <submittedName>
        <fullName evidence="6">Helix-turn-helix transcriptional regulator</fullName>
    </submittedName>
</protein>
<keyword evidence="4" id="KW-0812">Transmembrane</keyword>
<organism evidence="6 7">
    <name type="scientific">Fuscibacter oryzae</name>
    <dbReference type="NCBI Taxonomy" id="2803939"/>
    <lineage>
        <taxon>Bacteria</taxon>
        <taxon>Pseudomonadati</taxon>
        <taxon>Pseudomonadota</taxon>
        <taxon>Alphaproteobacteria</taxon>
        <taxon>Rhodobacterales</taxon>
        <taxon>Paracoccaceae</taxon>
        <taxon>Fuscibacter</taxon>
    </lineage>
</organism>
<dbReference type="PANTHER" id="PTHR44688">
    <property type="entry name" value="DNA-BINDING TRANSCRIPTIONAL ACTIVATOR DEVR_DOSR"/>
    <property type="match status" value="1"/>
</dbReference>
<comment type="caution">
    <text evidence="6">The sequence shown here is derived from an EMBL/GenBank/DDBJ whole genome shotgun (WGS) entry which is preliminary data.</text>
</comment>
<sequence>MKDLGLSSFLDPHILPELGATAGLVLGIVFEIAVLMRMLRKQAQLQQAMGVAAGALAEVMEGYFGRWGLTPSEADVAGFTVKGYAIAEIAGFRGSSEATVKTHLNAIYRKAGVAGRAQLVSLLVEDLFRAPLVETGLDGTTRSAARAAE</sequence>
<evidence type="ECO:0000256" key="3">
    <source>
        <dbReference type="ARBA" id="ARBA00023163"/>
    </source>
</evidence>
<accession>A0A8J7MRL5</accession>
<dbReference type="InterPro" id="IPR036388">
    <property type="entry name" value="WH-like_DNA-bd_sf"/>
</dbReference>
<dbReference type="AlphaFoldDB" id="A0A8J7MRL5"/>
<keyword evidence="3" id="KW-0804">Transcription</keyword>
<evidence type="ECO:0000313" key="7">
    <source>
        <dbReference type="Proteomes" id="UP000619033"/>
    </source>
</evidence>
<keyword evidence="4" id="KW-0472">Membrane</keyword>
<dbReference type="PRINTS" id="PR00038">
    <property type="entry name" value="HTHLUXR"/>
</dbReference>
<dbReference type="CDD" id="cd06170">
    <property type="entry name" value="LuxR_C_like"/>
    <property type="match status" value="1"/>
</dbReference>